<feature type="compositionally biased region" description="Polar residues" evidence="2">
    <location>
        <begin position="114"/>
        <end position="148"/>
    </location>
</feature>
<reference evidence="3 5" key="1">
    <citation type="journal article" date="2008" name="Science">
        <title>The Physcomitrella genome reveals evolutionary insights into the conquest of land by plants.</title>
        <authorList>
            <person name="Rensing S."/>
            <person name="Lang D."/>
            <person name="Zimmer A."/>
            <person name="Terry A."/>
            <person name="Salamov A."/>
            <person name="Shapiro H."/>
            <person name="Nishiyama T."/>
            <person name="Perroud P.-F."/>
            <person name="Lindquist E."/>
            <person name="Kamisugi Y."/>
            <person name="Tanahashi T."/>
            <person name="Sakakibara K."/>
            <person name="Fujita T."/>
            <person name="Oishi K."/>
            <person name="Shin-I T."/>
            <person name="Kuroki Y."/>
            <person name="Toyoda A."/>
            <person name="Suzuki Y."/>
            <person name="Hashimoto A."/>
            <person name="Yamaguchi K."/>
            <person name="Sugano A."/>
            <person name="Kohara Y."/>
            <person name="Fujiyama A."/>
            <person name="Anterola A."/>
            <person name="Aoki S."/>
            <person name="Ashton N."/>
            <person name="Barbazuk W.B."/>
            <person name="Barker E."/>
            <person name="Bennetzen J."/>
            <person name="Bezanilla M."/>
            <person name="Blankenship R."/>
            <person name="Cho S.H."/>
            <person name="Dutcher S."/>
            <person name="Estelle M."/>
            <person name="Fawcett J.A."/>
            <person name="Gundlach H."/>
            <person name="Hanada K."/>
            <person name="Heyl A."/>
            <person name="Hicks K.A."/>
            <person name="Hugh J."/>
            <person name="Lohr M."/>
            <person name="Mayer K."/>
            <person name="Melkozernov A."/>
            <person name="Murata T."/>
            <person name="Nelson D."/>
            <person name="Pils B."/>
            <person name="Prigge M."/>
            <person name="Reiss B."/>
            <person name="Renner T."/>
            <person name="Rombauts S."/>
            <person name="Rushton P."/>
            <person name="Sanderfoot A."/>
            <person name="Schween G."/>
            <person name="Shiu S.-H."/>
            <person name="Stueber K."/>
            <person name="Theodoulou F.L."/>
            <person name="Tu H."/>
            <person name="Van de Peer Y."/>
            <person name="Verrier P.J."/>
            <person name="Waters E."/>
            <person name="Wood A."/>
            <person name="Yang L."/>
            <person name="Cove D."/>
            <person name="Cuming A."/>
            <person name="Hasebe M."/>
            <person name="Lucas S."/>
            <person name="Mishler D.B."/>
            <person name="Reski R."/>
            <person name="Grigoriev I."/>
            <person name="Quatrano R.S."/>
            <person name="Boore J.L."/>
        </authorList>
    </citation>
    <scope>NUCLEOTIDE SEQUENCE [LARGE SCALE GENOMIC DNA]</scope>
    <source>
        <strain evidence="4 5">cv. Gransden 2004</strain>
    </source>
</reference>
<evidence type="ECO:0000256" key="1">
    <source>
        <dbReference type="SAM" id="Coils"/>
    </source>
</evidence>
<keyword evidence="1" id="KW-0175">Coiled coil</keyword>
<dbReference type="RefSeq" id="XP_024400605.1">
    <property type="nucleotide sequence ID" value="XM_024544837.2"/>
</dbReference>
<accession>A0A2K1J4Z8</accession>
<feature type="coiled-coil region" evidence="1">
    <location>
        <begin position="53"/>
        <end position="80"/>
    </location>
</feature>
<keyword evidence="5" id="KW-1185">Reference proteome</keyword>
<protein>
    <submittedName>
        <fullName evidence="3 4">Uncharacterized protein</fullName>
    </submittedName>
</protein>
<feature type="region of interest" description="Disordered" evidence="2">
    <location>
        <begin position="105"/>
        <end position="157"/>
    </location>
</feature>
<reference evidence="4" key="3">
    <citation type="submission" date="2020-12" db="UniProtKB">
        <authorList>
            <consortium name="EnsemblPlants"/>
        </authorList>
    </citation>
    <scope>IDENTIFICATION</scope>
</reference>
<dbReference type="AlphaFoldDB" id="A0A2K1J4Z8"/>
<dbReference type="GeneID" id="112294436"/>
<dbReference type="EnsemblPlants" id="Pp3c17_21860V3.1">
    <property type="protein sequence ID" value="Pp3c17_21860V3.1"/>
    <property type="gene ID" value="Pp3c17_21860"/>
</dbReference>
<name>A0A2K1J4Z8_PHYPA</name>
<sequence length="172" mass="18731">MMESAAPPMPQYFHAAEAMDMLTRKPSPTTSAAGASRYFVQRATAAGGNPGLIRTDREHLSELERKLMEARQRFQDLKEEKCHANLKGCGCSCCPHGYVRARDEKATSVGPDSRSFSETSNLPAKKSATSRQHLTRSVKSISTSQDTTGAEHGSLPNSEGLLLAVDKFLSMK</sequence>
<evidence type="ECO:0000256" key="2">
    <source>
        <dbReference type="SAM" id="MobiDB-lite"/>
    </source>
</evidence>
<dbReference type="OrthoDB" id="1923958at2759"/>
<evidence type="ECO:0000313" key="5">
    <source>
        <dbReference type="Proteomes" id="UP000006727"/>
    </source>
</evidence>
<organism evidence="3">
    <name type="scientific">Physcomitrium patens</name>
    <name type="common">Spreading-leaved earth moss</name>
    <name type="synonym">Physcomitrella patens</name>
    <dbReference type="NCBI Taxonomy" id="3218"/>
    <lineage>
        <taxon>Eukaryota</taxon>
        <taxon>Viridiplantae</taxon>
        <taxon>Streptophyta</taxon>
        <taxon>Embryophyta</taxon>
        <taxon>Bryophyta</taxon>
        <taxon>Bryophytina</taxon>
        <taxon>Bryopsida</taxon>
        <taxon>Funariidae</taxon>
        <taxon>Funariales</taxon>
        <taxon>Funariaceae</taxon>
        <taxon>Physcomitrium</taxon>
    </lineage>
</organism>
<evidence type="ECO:0000313" key="3">
    <source>
        <dbReference type="EMBL" id="PNR36602.1"/>
    </source>
</evidence>
<proteinExistence type="predicted"/>
<dbReference type="Proteomes" id="UP000006727">
    <property type="component" value="Chromosome 17"/>
</dbReference>
<evidence type="ECO:0000313" key="4">
    <source>
        <dbReference type="EnsemblPlants" id="Pp3c17_21860V3.1"/>
    </source>
</evidence>
<gene>
    <name evidence="4" type="primary">LOC112294436</name>
    <name evidence="3" type="ORF">PHYPA_022453</name>
</gene>
<dbReference type="Gramene" id="Pp3c17_21860V3.1">
    <property type="protein sequence ID" value="Pp3c17_21860V3.1"/>
    <property type="gene ID" value="Pp3c17_21860"/>
</dbReference>
<dbReference type="EMBL" id="ABEU02000017">
    <property type="protein sequence ID" value="PNR36602.1"/>
    <property type="molecule type" value="Genomic_DNA"/>
</dbReference>
<reference evidence="3 5" key="2">
    <citation type="journal article" date="2018" name="Plant J.">
        <title>The Physcomitrella patens chromosome-scale assembly reveals moss genome structure and evolution.</title>
        <authorList>
            <person name="Lang D."/>
            <person name="Ullrich K.K."/>
            <person name="Murat F."/>
            <person name="Fuchs J."/>
            <person name="Jenkins J."/>
            <person name="Haas F.B."/>
            <person name="Piednoel M."/>
            <person name="Gundlach H."/>
            <person name="Van Bel M."/>
            <person name="Meyberg R."/>
            <person name="Vives C."/>
            <person name="Morata J."/>
            <person name="Symeonidi A."/>
            <person name="Hiss M."/>
            <person name="Muchero W."/>
            <person name="Kamisugi Y."/>
            <person name="Saleh O."/>
            <person name="Blanc G."/>
            <person name="Decker E.L."/>
            <person name="van Gessel N."/>
            <person name="Grimwood J."/>
            <person name="Hayes R.D."/>
            <person name="Graham S.W."/>
            <person name="Gunter L.E."/>
            <person name="McDaniel S.F."/>
            <person name="Hoernstein S.N.W."/>
            <person name="Larsson A."/>
            <person name="Li F.W."/>
            <person name="Perroud P.F."/>
            <person name="Phillips J."/>
            <person name="Ranjan P."/>
            <person name="Rokshar D.S."/>
            <person name="Rothfels C.J."/>
            <person name="Schneider L."/>
            <person name="Shu S."/>
            <person name="Stevenson D.W."/>
            <person name="Thummler F."/>
            <person name="Tillich M."/>
            <person name="Villarreal Aguilar J.C."/>
            <person name="Widiez T."/>
            <person name="Wong G.K."/>
            <person name="Wymore A."/>
            <person name="Zhang Y."/>
            <person name="Zimmer A.D."/>
            <person name="Quatrano R.S."/>
            <person name="Mayer K.F.X."/>
            <person name="Goodstein D."/>
            <person name="Casacuberta J.M."/>
            <person name="Vandepoele K."/>
            <person name="Reski R."/>
            <person name="Cuming A.C."/>
            <person name="Tuskan G.A."/>
            <person name="Maumus F."/>
            <person name="Salse J."/>
            <person name="Schmutz J."/>
            <person name="Rensing S.A."/>
        </authorList>
    </citation>
    <scope>NUCLEOTIDE SEQUENCE [LARGE SCALE GENOMIC DNA]</scope>
    <source>
        <strain evidence="4 5">cv. Gransden 2004</strain>
    </source>
</reference>